<evidence type="ECO:0000313" key="7">
    <source>
        <dbReference type="EMBL" id="RZO77138.1"/>
    </source>
</evidence>
<feature type="domain" description="Cytochrome c" evidence="6">
    <location>
        <begin position="185"/>
        <end position="269"/>
    </location>
</feature>
<dbReference type="PROSITE" id="PS51257">
    <property type="entry name" value="PROKAR_LIPOPROTEIN"/>
    <property type="match status" value="1"/>
</dbReference>
<dbReference type="InterPro" id="IPR008977">
    <property type="entry name" value="PHM/PNGase_F_dom_sf"/>
</dbReference>
<dbReference type="GO" id="GO:0005507">
    <property type="term" value="F:copper ion binding"/>
    <property type="evidence" value="ECO:0007669"/>
    <property type="project" value="InterPro"/>
</dbReference>
<dbReference type="EMBL" id="SHAH01000019">
    <property type="protein sequence ID" value="RZO77138.1"/>
    <property type="molecule type" value="Genomic_DNA"/>
</dbReference>
<dbReference type="InterPro" id="IPR036909">
    <property type="entry name" value="Cyt_c-like_dom_sf"/>
</dbReference>
<dbReference type="SUPFAM" id="SSF49742">
    <property type="entry name" value="PHM/PNGase F"/>
    <property type="match status" value="2"/>
</dbReference>
<dbReference type="SUPFAM" id="SSF46626">
    <property type="entry name" value="Cytochrome c"/>
    <property type="match status" value="1"/>
</dbReference>
<protein>
    <recommendedName>
        <fullName evidence="6">Cytochrome c domain-containing protein</fullName>
    </recommendedName>
</protein>
<evidence type="ECO:0000256" key="4">
    <source>
        <dbReference type="ARBA" id="ARBA00023157"/>
    </source>
</evidence>
<dbReference type="PROSITE" id="PS51007">
    <property type="entry name" value="CYTC"/>
    <property type="match status" value="1"/>
</dbReference>
<evidence type="ECO:0000256" key="3">
    <source>
        <dbReference type="ARBA" id="ARBA00023004"/>
    </source>
</evidence>
<proteinExistence type="predicted"/>
<evidence type="ECO:0000256" key="2">
    <source>
        <dbReference type="ARBA" id="ARBA00022723"/>
    </source>
</evidence>
<dbReference type="InterPro" id="IPR009056">
    <property type="entry name" value="Cyt_c-like_dom"/>
</dbReference>
<evidence type="ECO:0000256" key="5">
    <source>
        <dbReference type="PROSITE-ProRule" id="PRU00433"/>
    </source>
</evidence>
<comment type="caution">
    <text evidence="7">The sequence shown here is derived from an EMBL/GenBank/DDBJ whole genome shotgun (WGS) entry which is preliminary data.</text>
</comment>
<reference evidence="7 8" key="1">
    <citation type="submission" date="2019-02" db="EMBL/GenBank/DDBJ databases">
        <title>Prokaryotic population dynamics and viral predation in marine succession experiment using metagenomics: the confinement effect.</title>
        <authorList>
            <person name="Haro-Moreno J.M."/>
            <person name="Rodriguez-Valera F."/>
            <person name="Lopez-Perez M."/>
        </authorList>
    </citation>
    <scope>NUCLEOTIDE SEQUENCE [LARGE SCALE GENOMIC DNA]</scope>
    <source>
        <strain evidence="7">MED-G158</strain>
    </source>
</reference>
<dbReference type="InterPro" id="IPR036939">
    <property type="entry name" value="Cu2_ascorb_mOase_N_sf"/>
</dbReference>
<dbReference type="Gene3D" id="2.60.120.310">
    <property type="entry name" value="Copper type II, ascorbate-dependent monooxygenase, N-terminal domain"/>
    <property type="match status" value="1"/>
</dbReference>
<gene>
    <name evidence="7" type="ORF">EVA69_02155</name>
</gene>
<dbReference type="SUPFAM" id="SSF52833">
    <property type="entry name" value="Thioredoxin-like"/>
    <property type="match status" value="1"/>
</dbReference>
<dbReference type="Proteomes" id="UP000320404">
    <property type="component" value="Unassembled WGS sequence"/>
</dbReference>
<keyword evidence="3 5" id="KW-0408">Iron</keyword>
<sequence>MNKFLLPAITSAVAACSIGVTAGERVGDFALIDHQGAQHHMAWYDDHQAVVIVPQAVGATDDATLEGLAKLQAKYKDQGVAFFLMNPGLQIDRAAVAADLAAQELELPVLMDDTHLVAEMLGIERMDEAVVYDPSSFEISYRGPIASATEAAIDQLLAGESTELVSVAGTASSISHNAADHANLSYTNDIAPIIAENCAECHREGGIAPFAMDSSLAVQGWSQMIREVIMTKRMPPGQIDNKVGHKIKNEMNLSDEEMQKLVRWVGSGSPVDIQDDVDLLAELVWPDTKWTLAKDLGEPDLIVKVPPQAIPATGVIDYRDIVLDLGLEKDQWVRASEVAPDKSEVLHHIITTVVPPGGRPDPMQAFTAALEELPEERAAAIRAEIFSAVASGKQPPIGKIFRENPDIGIGQILGGDDDLPQFGGYAPGNAVALAPEGVGGLLKAGTSLSLQMHYTTSGREVTDETEIGIYFYPEGEVPAEKMTGGVGNDFDIAIPAFSKDHEMEVVTFIKNDSDLYSLMPHMHFRGKRMRFVAEYPDGSEELLLSVPDYDFNWQLVHELEEPLRVPAGTKIRAIGAFDNSAQNSANPDPSIDLSWGEQSFEEMFMGFYAWKEANQGGDD</sequence>
<keyword evidence="4" id="KW-1015">Disulfide bond</keyword>
<keyword evidence="1 5" id="KW-0349">Heme</keyword>
<dbReference type="InterPro" id="IPR036249">
    <property type="entry name" value="Thioredoxin-like_sf"/>
</dbReference>
<dbReference type="GO" id="GO:0016715">
    <property type="term" value="F:oxidoreductase activity, acting on paired donors, with incorporation or reduction of molecular oxygen, reduced ascorbate as one donor, and incorporation of one atom of oxygen"/>
    <property type="evidence" value="ECO:0007669"/>
    <property type="project" value="InterPro"/>
</dbReference>
<dbReference type="GO" id="GO:0020037">
    <property type="term" value="F:heme binding"/>
    <property type="evidence" value="ECO:0007669"/>
    <property type="project" value="InterPro"/>
</dbReference>
<dbReference type="Gene3D" id="3.40.30.10">
    <property type="entry name" value="Glutaredoxin"/>
    <property type="match status" value="1"/>
</dbReference>
<dbReference type="Gene3D" id="2.60.120.230">
    <property type="match status" value="1"/>
</dbReference>
<dbReference type="AlphaFoldDB" id="A0A520S3T8"/>
<dbReference type="InterPro" id="IPR014784">
    <property type="entry name" value="Cu2_ascorb_mOase-like_C"/>
</dbReference>
<evidence type="ECO:0000256" key="1">
    <source>
        <dbReference type="ARBA" id="ARBA00022617"/>
    </source>
</evidence>
<dbReference type="GO" id="GO:0009055">
    <property type="term" value="F:electron transfer activity"/>
    <property type="evidence" value="ECO:0007669"/>
    <property type="project" value="InterPro"/>
</dbReference>
<accession>A0A520S3T8</accession>
<evidence type="ECO:0000259" key="6">
    <source>
        <dbReference type="PROSITE" id="PS51007"/>
    </source>
</evidence>
<evidence type="ECO:0000313" key="8">
    <source>
        <dbReference type="Proteomes" id="UP000320404"/>
    </source>
</evidence>
<keyword evidence="2 5" id="KW-0479">Metal-binding</keyword>
<name>A0A520S3T8_9GAMM</name>
<organism evidence="7 8">
    <name type="scientific">OM182 bacterium</name>
    <dbReference type="NCBI Taxonomy" id="2510334"/>
    <lineage>
        <taxon>Bacteria</taxon>
        <taxon>Pseudomonadati</taxon>
        <taxon>Pseudomonadota</taxon>
        <taxon>Gammaproteobacteria</taxon>
        <taxon>OMG group</taxon>
        <taxon>OM182 clade</taxon>
    </lineage>
</organism>